<organism evidence="1 2">
    <name type="scientific">Dyadobacter endophyticus</name>
    <dbReference type="NCBI Taxonomy" id="1749036"/>
    <lineage>
        <taxon>Bacteria</taxon>
        <taxon>Pseudomonadati</taxon>
        <taxon>Bacteroidota</taxon>
        <taxon>Cytophagia</taxon>
        <taxon>Cytophagales</taxon>
        <taxon>Spirosomataceae</taxon>
        <taxon>Dyadobacter</taxon>
    </lineage>
</organism>
<sequence length="59" mass="6641">MIPLPSEDVTPPVTKMYLAVFRALEAIRLCCFSMITGYKDTGLLEESKRALFKYLAGIQ</sequence>
<comment type="caution">
    <text evidence="1">The sequence shown here is derived from an EMBL/GenBank/DDBJ whole genome shotgun (WGS) entry which is preliminary data.</text>
</comment>
<dbReference type="EMBL" id="BMIA01000001">
    <property type="protein sequence ID" value="GGH28058.1"/>
    <property type="molecule type" value="Genomic_DNA"/>
</dbReference>
<reference evidence="2" key="1">
    <citation type="journal article" date="2019" name="Int. J. Syst. Evol. Microbiol.">
        <title>The Global Catalogue of Microorganisms (GCM) 10K type strain sequencing project: providing services to taxonomists for standard genome sequencing and annotation.</title>
        <authorList>
            <consortium name="The Broad Institute Genomics Platform"/>
            <consortium name="The Broad Institute Genome Sequencing Center for Infectious Disease"/>
            <person name="Wu L."/>
            <person name="Ma J."/>
        </authorList>
    </citation>
    <scope>NUCLEOTIDE SEQUENCE [LARGE SCALE GENOMIC DNA]</scope>
    <source>
        <strain evidence="2">CGMCC 1.15288</strain>
    </source>
</reference>
<keyword evidence="2" id="KW-1185">Reference proteome</keyword>
<accession>A0ABQ1YKK3</accession>
<dbReference type="Proteomes" id="UP000600214">
    <property type="component" value="Unassembled WGS sequence"/>
</dbReference>
<gene>
    <name evidence="1" type="ORF">GCM10007423_14320</name>
</gene>
<evidence type="ECO:0000313" key="2">
    <source>
        <dbReference type="Proteomes" id="UP000600214"/>
    </source>
</evidence>
<protein>
    <submittedName>
        <fullName evidence="1">Uncharacterized protein</fullName>
    </submittedName>
</protein>
<evidence type="ECO:0000313" key="1">
    <source>
        <dbReference type="EMBL" id="GGH28058.1"/>
    </source>
</evidence>
<name>A0ABQ1YKK3_9BACT</name>
<proteinExistence type="predicted"/>